<evidence type="ECO:0000256" key="1">
    <source>
        <dbReference type="ARBA" id="ARBA00001971"/>
    </source>
</evidence>
<comment type="subunit">
    <text evidence="5">Homodimer.</text>
</comment>
<evidence type="ECO:0000256" key="7">
    <source>
        <dbReference type="ARBA" id="ARBA00022617"/>
    </source>
</evidence>
<name>B0DST0_LACBS</name>
<dbReference type="PROSITE" id="PS50255">
    <property type="entry name" value="CYTOCHROME_B5_2"/>
    <property type="match status" value="1"/>
</dbReference>
<dbReference type="Gene3D" id="3.40.50.80">
    <property type="entry name" value="Nucleotide-binding domain of ferredoxin-NADP reductase (FNR) module"/>
    <property type="match status" value="1"/>
</dbReference>
<evidence type="ECO:0000256" key="4">
    <source>
        <dbReference type="ARBA" id="ARBA00006253"/>
    </source>
</evidence>
<keyword evidence="10" id="KW-0274">FAD</keyword>
<proteinExistence type="inferred from homology"/>
<dbReference type="EMBL" id="DS547131">
    <property type="protein sequence ID" value="EDR02368.1"/>
    <property type="molecule type" value="Genomic_DNA"/>
</dbReference>
<dbReference type="PIRSF" id="PIRSF000233">
    <property type="entry name" value="Nitr_rd_NADH"/>
    <property type="match status" value="1"/>
</dbReference>
<dbReference type="SMART" id="SM01117">
    <property type="entry name" value="Cyt-b5"/>
    <property type="match status" value="1"/>
</dbReference>
<evidence type="ECO:0000256" key="6">
    <source>
        <dbReference type="ARBA" id="ARBA00022505"/>
    </source>
</evidence>
<dbReference type="InterPro" id="IPR008333">
    <property type="entry name" value="Cbr1-like_FAD-bd_dom"/>
</dbReference>
<dbReference type="GO" id="GO:0030151">
    <property type="term" value="F:molybdenum ion binding"/>
    <property type="evidence" value="ECO:0007669"/>
    <property type="project" value="InterPro"/>
</dbReference>
<comment type="cofactor">
    <cofactor evidence="17">
        <name>Mo-molybdopterin</name>
        <dbReference type="ChEBI" id="CHEBI:71302"/>
    </cofactor>
    <text evidence="17">Binds 1 Mo-molybdopterin (Mo-MPT) cofactor per subunit.</text>
</comment>
<dbReference type="InterPro" id="IPR036374">
    <property type="entry name" value="OxRdtase_Mopterin-bd_sf"/>
</dbReference>
<dbReference type="GeneID" id="6082672"/>
<keyword evidence="14" id="KW-1015">Disulfide bond</keyword>
<gene>
    <name evidence="20" type="ORF">LACBIDRAFT_254066</name>
</gene>
<dbReference type="RefSeq" id="XP_001887045.1">
    <property type="nucleotide sequence ID" value="XM_001887010.1"/>
</dbReference>
<dbReference type="InterPro" id="IPR014756">
    <property type="entry name" value="Ig_E-set"/>
</dbReference>
<dbReference type="InterPro" id="IPR022407">
    <property type="entry name" value="OxRdtase_Mopterin_BS"/>
</dbReference>
<accession>B0DST0</accession>
<dbReference type="InterPro" id="IPR012137">
    <property type="entry name" value="Nitr_rd_NADH"/>
</dbReference>
<dbReference type="Gene3D" id="2.40.30.10">
    <property type="entry name" value="Translation factors"/>
    <property type="match status" value="1"/>
</dbReference>
<dbReference type="InterPro" id="IPR005066">
    <property type="entry name" value="MoCF_OxRdtse_dimer"/>
</dbReference>
<evidence type="ECO:0000313" key="20">
    <source>
        <dbReference type="EMBL" id="EDR02368.1"/>
    </source>
</evidence>
<evidence type="ECO:0000256" key="9">
    <source>
        <dbReference type="ARBA" id="ARBA00022723"/>
    </source>
</evidence>
<dbReference type="SUPFAM" id="SSF81296">
    <property type="entry name" value="E set domains"/>
    <property type="match status" value="1"/>
</dbReference>
<dbReference type="InterPro" id="IPR000572">
    <property type="entry name" value="OxRdtase_Mopterin-bd_dom"/>
</dbReference>
<dbReference type="Gene3D" id="3.90.420.10">
    <property type="entry name" value="Oxidoreductase, molybdopterin-binding domain"/>
    <property type="match status" value="1"/>
</dbReference>
<dbReference type="PROSITE" id="PS00559">
    <property type="entry name" value="MOLYBDOPTERIN_EUK"/>
    <property type="match status" value="1"/>
</dbReference>
<dbReference type="Proteomes" id="UP000001194">
    <property type="component" value="Unassembled WGS sequence"/>
</dbReference>
<dbReference type="InterPro" id="IPR017938">
    <property type="entry name" value="Riboflavin_synthase-like_b-brl"/>
</dbReference>
<dbReference type="Gene3D" id="2.60.40.650">
    <property type="match status" value="1"/>
</dbReference>
<comment type="cofactor">
    <cofactor evidence="1">
        <name>heme</name>
        <dbReference type="ChEBI" id="CHEBI:30413"/>
    </cofactor>
</comment>
<dbReference type="InterPro" id="IPR001199">
    <property type="entry name" value="Cyt_B5-like_heme/steroid-bd"/>
</dbReference>
<feature type="domain" description="Cytochrome b5 heme-binding" evidence="18">
    <location>
        <begin position="522"/>
        <end position="597"/>
    </location>
</feature>
<evidence type="ECO:0000256" key="14">
    <source>
        <dbReference type="ARBA" id="ARBA00023157"/>
    </source>
</evidence>
<dbReference type="GO" id="GO:0008482">
    <property type="term" value="F:sulfite oxidase activity"/>
    <property type="evidence" value="ECO:0007669"/>
    <property type="project" value="TreeGrafter"/>
</dbReference>
<keyword evidence="21" id="KW-1185">Reference proteome</keyword>
<dbReference type="InParanoid" id="B0DST0"/>
<keyword evidence="9 17" id="KW-0479">Metal-binding</keyword>
<dbReference type="InterPro" id="IPR017927">
    <property type="entry name" value="FAD-bd_FR_type"/>
</dbReference>
<evidence type="ECO:0000313" key="21">
    <source>
        <dbReference type="Proteomes" id="UP000001194"/>
    </source>
</evidence>
<dbReference type="HOGENOM" id="CLU_003827_4_0_1"/>
<evidence type="ECO:0000256" key="10">
    <source>
        <dbReference type="ARBA" id="ARBA00022827"/>
    </source>
</evidence>
<dbReference type="CDD" id="cd06183">
    <property type="entry name" value="cyt_b5_reduct_like"/>
    <property type="match status" value="1"/>
</dbReference>
<dbReference type="AlphaFoldDB" id="B0DST0"/>
<dbReference type="InterPro" id="IPR036400">
    <property type="entry name" value="Cyt_B5-like_heme/steroid_sf"/>
</dbReference>
<comment type="function">
    <text evidence="3 16">Nitrate reductase is a key enzyme involved in the first step of nitrate assimilation in plants, fungi and bacteria.</text>
</comment>
<comment type="catalytic activity">
    <reaction evidence="15">
        <text>nitrite + NADP(+) + H2O = nitrate + NADPH + H(+)</text>
        <dbReference type="Rhea" id="RHEA:19061"/>
        <dbReference type="ChEBI" id="CHEBI:15377"/>
        <dbReference type="ChEBI" id="CHEBI:15378"/>
        <dbReference type="ChEBI" id="CHEBI:16301"/>
        <dbReference type="ChEBI" id="CHEBI:17632"/>
        <dbReference type="ChEBI" id="CHEBI:57783"/>
        <dbReference type="ChEBI" id="CHEBI:58349"/>
        <dbReference type="EC" id="1.7.1.3"/>
    </reaction>
</comment>
<keyword evidence="11 20" id="KW-0560">Oxidoreductase</keyword>
<comment type="cofactor">
    <cofactor evidence="2">
        <name>FAD</name>
        <dbReference type="ChEBI" id="CHEBI:57692"/>
    </cofactor>
</comment>
<dbReference type="GO" id="GO:0050464">
    <property type="term" value="F:nitrate reductase (NADPH) activity"/>
    <property type="evidence" value="ECO:0007669"/>
    <property type="project" value="UniProtKB-EC"/>
</dbReference>
<evidence type="ECO:0000256" key="11">
    <source>
        <dbReference type="ARBA" id="ARBA00023002"/>
    </source>
</evidence>
<keyword evidence="13 16" id="KW-0534">Nitrate assimilation</keyword>
<sequence>MLEEKIPFEPLSVNLHTPFFPPSLAQQNGPRSLPPQFKFPSLPLEVASSTIDTQDIGSADGWIPRDPRLVRLTGKHPFNAEAKLRDLYSAGFFTPSNLFYVRNHGAVPVVNQDRAEKWELRIHGLCAKPATLTLKDLRTKFQVVTIPVTLVCAGNRRKEQNIVQQSLGFNWGAGGLSTALFTGVYLSDVLEHVHPTKPAKHVIFEGSDELPNGPYGTSQLLSWARDKGKAMLLSWAMNGLPLEPDHGFPLRLVVPGQIGGRSVKWLSRIEISKTESQHHLHFHDNKVLPTPVGPEKARAEKNWWYDPRYIIRELNPNSAIARPDHNEVLDPSDMPPDATYQLKGYAYAGGGRRVSRVEISWDDGDSWNVAKITYPEDLFRDVAYSDSVYGRLDLTESDLCFCWCFWTFDMNIEILRGSDVVMVRCMDESLALQPRDMYWNATGMMNNWWFRVRVCQIEDGKLQFEHPTMAGRQEGGWMRRLKDDGLDPSKPKFFMRQESGIYSIAKGIEQAPDVIMTKPNIKRKIRMEDLTTAEAKQKAWFVVRGEVYDGSGYFKEHPGGAEAIMLVAGEDATEDFMAIHSSDAKKKLAEFHIGTLVEPYKMVPQVNISDNDSQGFLNPRVWKKVVVCSIECLPGEAKRIRFALPDPEQPLGLPFGQHIYLRLRTKAKNSNDREGELIQRTYTPMIQRDARGFMELLVRIYRPTSRSPLGGRMTMEIDRLSVGDEVEVKGPTGNFTWKGQGMAVMHGKEYQIREVGMICAGTGITPVIQALRGIFSDPLSKDVRVWVLDVNRSVDDILCREELDQFALEHNSRLRLHHTLTGTPPKGWRYSTGRATDEMIKRHMPIPGAGKLICIGGPLAMKESVTTSMINMGWDSSVIV</sequence>
<dbReference type="SUPFAM" id="SSF56524">
    <property type="entry name" value="Oxidoreductase molybdopterin-binding domain"/>
    <property type="match status" value="1"/>
</dbReference>
<dbReference type="PRINTS" id="PR00407">
    <property type="entry name" value="EUMOPTERIN"/>
</dbReference>
<dbReference type="PROSITE" id="PS51384">
    <property type="entry name" value="FAD_FR"/>
    <property type="match status" value="1"/>
</dbReference>
<evidence type="ECO:0000256" key="8">
    <source>
        <dbReference type="ARBA" id="ARBA00022630"/>
    </source>
</evidence>
<dbReference type="Pfam" id="PF00970">
    <property type="entry name" value="FAD_binding_6"/>
    <property type="match status" value="1"/>
</dbReference>
<dbReference type="SUPFAM" id="SSF63380">
    <property type="entry name" value="Riboflavin synthase domain-like"/>
    <property type="match status" value="1"/>
</dbReference>
<dbReference type="FunFam" id="3.90.420.10:FF:000003">
    <property type="entry name" value="Nitrate reductase"/>
    <property type="match status" value="1"/>
</dbReference>
<dbReference type="PRINTS" id="PR00406">
    <property type="entry name" value="CYTB5RDTASE"/>
</dbReference>
<evidence type="ECO:0000256" key="15">
    <source>
        <dbReference type="ARBA" id="ARBA00049155"/>
    </source>
</evidence>
<dbReference type="Pfam" id="PF00174">
    <property type="entry name" value="Oxidored_molyb"/>
    <property type="match status" value="1"/>
</dbReference>
<dbReference type="InterPro" id="IPR008335">
    <property type="entry name" value="Mopterin_OxRdtase_euk"/>
</dbReference>
<evidence type="ECO:0000259" key="19">
    <source>
        <dbReference type="PROSITE" id="PS51384"/>
    </source>
</evidence>
<evidence type="ECO:0000256" key="5">
    <source>
        <dbReference type="ARBA" id="ARBA00011738"/>
    </source>
</evidence>
<dbReference type="GO" id="GO:0043546">
    <property type="term" value="F:molybdopterin cofactor binding"/>
    <property type="evidence" value="ECO:0007669"/>
    <property type="project" value="InterPro"/>
</dbReference>
<comment type="similarity">
    <text evidence="4 16">Belongs to the nitrate reductase family.</text>
</comment>
<keyword evidence="6 17" id="KW-0500">Molybdenum</keyword>
<dbReference type="Pfam" id="PF00173">
    <property type="entry name" value="Cyt-b5"/>
    <property type="match status" value="1"/>
</dbReference>
<keyword evidence="8" id="KW-0285">Flavoprotein</keyword>
<evidence type="ECO:0000256" key="13">
    <source>
        <dbReference type="ARBA" id="ARBA00023063"/>
    </source>
</evidence>
<dbReference type="Pfam" id="PF03404">
    <property type="entry name" value="Mo-co_dimer"/>
    <property type="match status" value="1"/>
</dbReference>
<dbReference type="PANTHER" id="PTHR19372">
    <property type="entry name" value="SULFITE REDUCTASE"/>
    <property type="match status" value="1"/>
</dbReference>
<evidence type="ECO:0000256" key="12">
    <source>
        <dbReference type="ARBA" id="ARBA00023004"/>
    </source>
</evidence>
<dbReference type="InterPro" id="IPR039261">
    <property type="entry name" value="FNR_nucleotide-bd"/>
</dbReference>
<dbReference type="GO" id="GO:0006790">
    <property type="term" value="P:sulfur compound metabolic process"/>
    <property type="evidence" value="ECO:0007669"/>
    <property type="project" value="TreeGrafter"/>
</dbReference>
<evidence type="ECO:0000256" key="16">
    <source>
        <dbReference type="PIRNR" id="PIRNR000233"/>
    </source>
</evidence>
<keyword evidence="7" id="KW-0349">Heme</keyword>
<dbReference type="InterPro" id="IPR001433">
    <property type="entry name" value="OxRdtase_FAD/NAD-bd"/>
</dbReference>
<dbReference type="OrthoDB" id="432685at2759"/>
<dbReference type="Gene3D" id="3.10.120.10">
    <property type="entry name" value="Cytochrome b5-like heme/steroid binding domain"/>
    <property type="match status" value="1"/>
</dbReference>
<keyword evidence="12" id="KW-0408">Iron</keyword>
<feature type="domain" description="FAD-binding FR-type" evidence="19">
    <location>
        <begin position="620"/>
        <end position="738"/>
    </location>
</feature>
<dbReference type="GO" id="GO:0006809">
    <property type="term" value="P:nitric oxide biosynthetic process"/>
    <property type="evidence" value="ECO:0007669"/>
    <property type="project" value="InterPro"/>
</dbReference>
<dbReference type="GO" id="GO:0020037">
    <property type="term" value="F:heme binding"/>
    <property type="evidence" value="ECO:0007669"/>
    <property type="project" value="TreeGrafter"/>
</dbReference>
<evidence type="ECO:0000256" key="17">
    <source>
        <dbReference type="PIRSR" id="PIRSR000233-1"/>
    </source>
</evidence>
<evidence type="ECO:0000256" key="3">
    <source>
        <dbReference type="ARBA" id="ARBA00003838"/>
    </source>
</evidence>
<evidence type="ECO:0000256" key="2">
    <source>
        <dbReference type="ARBA" id="ARBA00001974"/>
    </source>
</evidence>
<dbReference type="SUPFAM" id="SSF52343">
    <property type="entry name" value="Ferredoxin reductase-like, C-terminal NADP-linked domain"/>
    <property type="match status" value="1"/>
</dbReference>
<dbReference type="KEGG" id="lbc:LACBIDRAFT_254066"/>
<reference evidence="20 21" key="1">
    <citation type="journal article" date="2008" name="Nature">
        <title>The genome of Laccaria bicolor provides insights into mycorrhizal symbiosis.</title>
        <authorList>
            <person name="Martin F."/>
            <person name="Aerts A."/>
            <person name="Ahren D."/>
            <person name="Brun A."/>
            <person name="Danchin E.G.J."/>
            <person name="Duchaussoy F."/>
            <person name="Gibon J."/>
            <person name="Kohler A."/>
            <person name="Lindquist E."/>
            <person name="Pereda V."/>
            <person name="Salamov A."/>
            <person name="Shapiro H.J."/>
            <person name="Wuyts J."/>
            <person name="Blaudez D."/>
            <person name="Buee M."/>
            <person name="Brokstein P."/>
            <person name="Canbaeck B."/>
            <person name="Cohen D."/>
            <person name="Courty P.E."/>
            <person name="Coutinho P.M."/>
            <person name="Delaruelle C."/>
            <person name="Detter J.C."/>
            <person name="Deveau A."/>
            <person name="DiFazio S."/>
            <person name="Duplessis S."/>
            <person name="Fraissinet-Tachet L."/>
            <person name="Lucic E."/>
            <person name="Frey-Klett P."/>
            <person name="Fourrey C."/>
            <person name="Feussner I."/>
            <person name="Gay G."/>
            <person name="Grimwood J."/>
            <person name="Hoegger P.J."/>
            <person name="Jain P."/>
            <person name="Kilaru S."/>
            <person name="Labbe J."/>
            <person name="Lin Y.C."/>
            <person name="Legue V."/>
            <person name="Le Tacon F."/>
            <person name="Marmeisse R."/>
            <person name="Melayah D."/>
            <person name="Montanini B."/>
            <person name="Muratet M."/>
            <person name="Nehls U."/>
            <person name="Niculita-Hirzel H."/>
            <person name="Oudot-Le Secq M.P."/>
            <person name="Peter M."/>
            <person name="Quesneville H."/>
            <person name="Rajashekar B."/>
            <person name="Reich M."/>
            <person name="Rouhier N."/>
            <person name="Schmutz J."/>
            <person name="Yin T."/>
            <person name="Chalot M."/>
            <person name="Henrissat B."/>
            <person name="Kuees U."/>
            <person name="Lucas S."/>
            <person name="Van de Peer Y."/>
            <person name="Podila G.K."/>
            <person name="Polle A."/>
            <person name="Pukkila P.J."/>
            <person name="Richardson P.M."/>
            <person name="Rouze P."/>
            <person name="Sanders I.R."/>
            <person name="Stajich J.E."/>
            <person name="Tunlid A."/>
            <person name="Tuskan G."/>
            <person name="Grigoriev I.V."/>
        </authorList>
    </citation>
    <scope>NUCLEOTIDE SEQUENCE [LARGE SCALE GENOMIC DNA]</scope>
    <source>
        <strain evidence="21">S238N-H82 / ATCC MYA-4686</strain>
    </source>
</reference>
<evidence type="ECO:0000259" key="18">
    <source>
        <dbReference type="PROSITE" id="PS50255"/>
    </source>
</evidence>
<organism evidence="21">
    <name type="scientific">Laccaria bicolor (strain S238N-H82 / ATCC MYA-4686)</name>
    <name type="common">Bicoloured deceiver</name>
    <name type="synonym">Laccaria laccata var. bicolor</name>
    <dbReference type="NCBI Taxonomy" id="486041"/>
    <lineage>
        <taxon>Eukaryota</taxon>
        <taxon>Fungi</taxon>
        <taxon>Dikarya</taxon>
        <taxon>Basidiomycota</taxon>
        <taxon>Agaricomycotina</taxon>
        <taxon>Agaricomycetes</taxon>
        <taxon>Agaricomycetidae</taxon>
        <taxon>Agaricales</taxon>
        <taxon>Agaricineae</taxon>
        <taxon>Hydnangiaceae</taxon>
        <taxon>Laccaria</taxon>
    </lineage>
</organism>
<dbReference type="PANTHER" id="PTHR19372:SF7">
    <property type="entry name" value="SULFITE OXIDASE, MITOCHONDRIAL"/>
    <property type="match status" value="1"/>
</dbReference>
<dbReference type="SUPFAM" id="SSF55856">
    <property type="entry name" value="Cytochrome b5-like heme/steroid binding domain"/>
    <property type="match status" value="1"/>
</dbReference>
<dbReference type="PRINTS" id="PR00363">
    <property type="entry name" value="CYTOCHROMEB5"/>
</dbReference>
<dbReference type="GO" id="GO:0042128">
    <property type="term" value="P:nitrate assimilation"/>
    <property type="evidence" value="ECO:0007669"/>
    <property type="project" value="UniProtKB-KW"/>
</dbReference>
<dbReference type="Pfam" id="PF00175">
    <property type="entry name" value="NAD_binding_1"/>
    <property type="match status" value="1"/>
</dbReference>
<protein>
    <recommendedName>
        <fullName evidence="16">Nitrate reductase</fullName>
    </recommendedName>
</protein>
<feature type="binding site" evidence="17">
    <location>
        <position position="152"/>
    </location>
    <ligand>
        <name>Mo-molybdopterin</name>
        <dbReference type="ChEBI" id="CHEBI:71302"/>
    </ligand>
    <ligandPart>
        <name>Mo</name>
        <dbReference type="ChEBI" id="CHEBI:28685"/>
    </ligandPart>
</feature>
<dbReference type="STRING" id="486041.B0DST0"/>